<dbReference type="EMBL" id="CADCXV010000653">
    <property type="protein sequence ID" value="CAB0031773.1"/>
    <property type="molecule type" value="Genomic_DNA"/>
</dbReference>
<proteinExistence type="predicted"/>
<dbReference type="Gene3D" id="1.20.120.20">
    <property type="entry name" value="Apolipoprotein"/>
    <property type="match status" value="1"/>
</dbReference>
<reference evidence="3 4" key="1">
    <citation type="submission" date="2020-02" db="EMBL/GenBank/DDBJ databases">
        <authorList>
            <person name="Ferguson B K."/>
        </authorList>
    </citation>
    <scope>NUCLEOTIDE SEQUENCE [LARGE SCALE GENOMIC DNA]</scope>
</reference>
<feature type="signal peptide" evidence="2">
    <location>
        <begin position="1"/>
        <end position="28"/>
    </location>
</feature>
<keyword evidence="2" id="KW-0732">Signal</keyword>
<keyword evidence="4" id="KW-1185">Reference proteome</keyword>
<evidence type="ECO:0000256" key="2">
    <source>
        <dbReference type="SAM" id="SignalP"/>
    </source>
</evidence>
<feature type="region of interest" description="Disordered" evidence="1">
    <location>
        <begin position="278"/>
        <end position="301"/>
    </location>
</feature>
<protein>
    <submittedName>
        <fullName evidence="3">Uncharacterized protein</fullName>
    </submittedName>
</protein>
<evidence type="ECO:0000256" key="1">
    <source>
        <dbReference type="SAM" id="MobiDB-lite"/>
    </source>
</evidence>
<feature type="region of interest" description="Disordered" evidence="1">
    <location>
        <begin position="225"/>
        <end position="255"/>
    </location>
</feature>
<dbReference type="Gene3D" id="3.40.50.1820">
    <property type="entry name" value="alpha/beta hydrolase"/>
    <property type="match status" value="1"/>
</dbReference>
<sequence length="344" mass="37171">MAPSSAALGAASVVAITTLLAFAGSVQAANLDLFGSFARGSPVRGLTGSLKSAIGKTQEIAGSAVNKTTSAVASEVKSVEKGVSKVADTIETTVDKTSDAVASTAEEAISTVKDKVDDFKEYVKDGIELNCLGFPKGPLTAALESILSSETKSDDVKFYFSTRRRPDYQAFSIANFTLRGSDFDIRRNTYVITHGFLSHGNEKWLADMKNSILNYSSVENQNAIAERGPERPSASDRSQSGRAHKRTRRLHDQAEREGRVVAGWCLDSQPGHRFGSGSALLPVEGSGTEADAGRRALRRHHTHERSDAAVLRAWIVGAISDSRGDLQPRPLVQVFHRVDRQRRE</sequence>
<dbReference type="AlphaFoldDB" id="A0A6H5I3J1"/>
<dbReference type="Proteomes" id="UP000479190">
    <property type="component" value="Unassembled WGS sequence"/>
</dbReference>
<evidence type="ECO:0000313" key="3">
    <source>
        <dbReference type="EMBL" id="CAB0031773.1"/>
    </source>
</evidence>
<feature type="chain" id="PRO_5026041363" evidence="2">
    <location>
        <begin position="29"/>
        <end position="344"/>
    </location>
</feature>
<organism evidence="3 4">
    <name type="scientific">Trichogramma brassicae</name>
    <dbReference type="NCBI Taxonomy" id="86971"/>
    <lineage>
        <taxon>Eukaryota</taxon>
        <taxon>Metazoa</taxon>
        <taxon>Ecdysozoa</taxon>
        <taxon>Arthropoda</taxon>
        <taxon>Hexapoda</taxon>
        <taxon>Insecta</taxon>
        <taxon>Pterygota</taxon>
        <taxon>Neoptera</taxon>
        <taxon>Endopterygota</taxon>
        <taxon>Hymenoptera</taxon>
        <taxon>Apocrita</taxon>
        <taxon>Proctotrupomorpha</taxon>
        <taxon>Chalcidoidea</taxon>
        <taxon>Trichogrammatidae</taxon>
        <taxon>Trichogramma</taxon>
    </lineage>
</organism>
<accession>A0A6H5I3J1</accession>
<evidence type="ECO:0000313" key="4">
    <source>
        <dbReference type="Proteomes" id="UP000479190"/>
    </source>
</evidence>
<dbReference type="InterPro" id="IPR029058">
    <property type="entry name" value="AB_hydrolase_fold"/>
</dbReference>
<gene>
    <name evidence="3" type="ORF">TBRA_LOCUS3736</name>
</gene>
<name>A0A6H5I3J1_9HYME</name>